<keyword evidence="6 8" id="KW-0472">Membrane</keyword>
<dbReference type="SUPFAM" id="SSF103481">
    <property type="entry name" value="Multidrug resistance efflux transporter EmrE"/>
    <property type="match status" value="1"/>
</dbReference>
<dbReference type="PANTHER" id="PTHR30561:SF0">
    <property type="entry name" value="GUANIDINIUM EXPORTER"/>
    <property type="match status" value="1"/>
</dbReference>
<evidence type="ECO:0000256" key="4">
    <source>
        <dbReference type="ARBA" id="ARBA00022692"/>
    </source>
</evidence>
<evidence type="ECO:0000256" key="7">
    <source>
        <dbReference type="RuleBase" id="RU003942"/>
    </source>
</evidence>
<dbReference type="PANTHER" id="PTHR30561">
    <property type="entry name" value="SMR FAMILY PROTON-DEPENDENT DRUG EFFLUX TRANSPORTER SUGE"/>
    <property type="match status" value="1"/>
</dbReference>
<comment type="subcellular location">
    <subcellularLocation>
        <location evidence="1 7">Cell membrane</location>
        <topology evidence="1 7">Multi-pass membrane protein</topology>
    </subcellularLocation>
</comment>
<dbReference type="InterPro" id="IPR037185">
    <property type="entry name" value="EmrE-like"/>
</dbReference>
<organism evidence="9 10">
    <name type="scientific">Oceanobacillus longus</name>
    <dbReference type="NCBI Taxonomy" id="930120"/>
    <lineage>
        <taxon>Bacteria</taxon>
        <taxon>Bacillati</taxon>
        <taxon>Bacillota</taxon>
        <taxon>Bacilli</taxon>
        <taxon>Bacillales</taxon>
        <taxon>Bacillaceae</taxon>
        <taxon>Oceanobacillus</taxon>
    </lineage>
</organism>
<accession>A0ABV8GYF2</accession>
<keyword evidence="2" id="KW-0813">Transport</keyword>
<dbReference type="InterPro" id="IPR045324">
    <property type="entry name" value="Small_multidrug_res"/>
</dbReference>
<evidence type="ECO:0000256" key="5">
    <source>
        <dbReference type="ARBA" id="ARBA00022989"/>
    </source>
</evidence>
<dbReference type="Gene3D" id="1.10.3730.20">
    <property type="match status" value="1"/>
</dbReference>
<name>A0ABV8GYF2_9BACI</name>
<comment type="similarity">
    <text evidence="7">Belongs to the drug/metabolite transporter (DMT) superfamily. Small multidrug resistance (SMR) (TC 2.A.7.1) family.</text>
</comment>
<evidence type="ECO:0000313" key="10">
    <source>
        <dbReference type="Proteomes" id="UP001595772"/>
    </source>
</evidence>
<protein>
    <submittedName>
        <fullName evidence="9">DMT family transporter</fullName>
    </submittedName>
</protein>
<comment type="caution">
    <text evidence="9">The sequence shown here is derived from an EMBL/GenBank/DDBJ whole genome shotgun (WGS) entry which is preliminary data.</text>
</comment>
<evidence type="ECO:0000313" key="9">
    <source>
        <dbReference type="EMBL" id="MFC4023622.1"/>
    </source>
</evidence>
<evidence type="ECO:0000256" key="1">
    <source>
        <dbReference type="ARBA" id="ARBA00004651"/>
    </source>
</evidence>
<dbReference type="Pfam" id="PF00893">
    <property type="entry name" value="Multi_Drug_Res"/>
    <property type="match status" value="1"/>
</dbReference>
<dbReference type="EMBL" id="JBHSAO010000004">
    <property type="protein sequence ID" value="MFC4023622.1"/>
    <property type="molecule type" value="Genomic_DNA"/>
</dbReference>
<dbReference type="Proteomes" id="UP001595772">
    <property type="component" value="Unassembled WGS sequence"/>
</dbReference>
<keyword evidence="10" id="KW-1185">Reference proteome</keyword>
<feature type="transmembrane region" description="Helical" evidence="8">
    <location>
        <begin position="56"/>
        <end position="78"/>
    </location>
</feature>
<evidence type="ECO:0000256" key="6">
    <source>
        <dbReference type="ARBA" id="ARBA00023136"/>
    </source>
</evidence>
<keyword evidence="3" id="KW-1003">Cell membrane</keyword>
<feature type="transmembrane region" description="Helical" evidence="8">
    <location>
        <begin position="31"/>
        <end position="50"/>
    </location>
</feature>
<dbReference type="InterPro" id="IPR000390">
    <property type="entry name" value="Small_drug/metabolite_transptr"/>
</dbReference>
<feature type="transmembrane region" description="Helical" evidence="8">
    <location>
        <begin position="6"/>
        <end position="24"/>
    </location>
</feature>
<evidence type="ECO:0000256" key="8">
    <source>
        <dbReference type="SAM" id="Phobius"/>
    </source>
</evidence>
<evidence type="ECO:0000256" key="3">
    <source>
        <dbReference type="ARBA" id="ARBA00022475"/>
    </source>
</evidence>
<sequence>MAWIFLVIASFGEIFGVMSINLYLRKKSIGWLLMIILTFGSGFVFLSLAMRDIPLGTAYAIWTGLGAAGAVLMGILFFKESAGWKRIFFLLCIIAGAVGLKVLG</sequence>
<keyword evidence="4 7" id="KW-0812">Transmembrane</keyword>
<feature type="transmembrane region" description="Helical" evidence="8">
    <location>
        <begin position="87"/>
        <end position="103"/>
    </location>
</feature>
<reference evidence="10" key="1">
    <citation type="journal article" date="2019" name="Int. J. Syst. Evol. Microbiol.">
        <title>The Global Catalogue of Microorganisms (GCM) 10K type strain sequencing project: providing services to taxonomists for standard genome sequencing and annotation.</title>
        <authorList>
            <consortium name="The Broad Institute Genomics Platform"/>
            <consortium name="The Broad Institute Genome Sequencing Center for Infectious Disease"/>
            <person name="Wu L."/>
            <person name="Ma J."/>
        </authorList>
    </citation>
    <scope>NUCLEOTIDE SEQUENCE [LARGE SCALE GENOMIC DNA]</scope>
    <source>
        <strain evidence="10">IBRC-M 10703</strain>
    </source>
</reference>
<proteinExistence type="inferred from homology"/>
<dbReference type="RefSeq" id="WP_379496123.1">
    <property type="nucleotide sequence ID" value="NZ_JBHSAO010000004.1"/>
</dbReference>
<gene>
    <name evidence="9" type="ORF">ACFOUV_07275</name>
</gene>
<keyword evidence="5 8" id="KW-1133">Transmembrane helix</keyword>
<evidence type="ECO:0000256" key="2">
    <source>
        <dbReference type="ARBA" id="ARBA00022448"/>
    </source>
</evidence>